<comment type="caution">
    <text evidence="6">The sequence shown here is derived from an EMBL/GenBank/DDBJ whole genome shotgun (WGS) entry which is preliminary data.</text>
</comment>
<feature type="region of interest" description="Disordered" evidence="4">
    <location>
        <begin position="1"/>
        <end position="24"/>
    </location>
</feature>
<dbReference type="GO" id="GO:0043386">
    <property type="term" value="P:mycotoxin biosynthetic process"/>
    <property type="evidence" value="ECO:0007669"/>
    <property type="project" value="InterPro"/>
</dbReference>
<organism evidence="6 7">
    <name type="scientific">Rhizodiscina lignyota</name>
    <dbReference type="NCBI Taxonomy" id="1504668"/>
    <lineage>
        <taxon>Eukaryota</taxon>
        <taxon>Fungi</taxon>
        <taxon>Dikarya</taxon>
        <taxon>Ascomycota</taxon>
        <taxon>Pezizomycotina</taxon>
        <taxon>Dothideomycetes</taxon>
        <taxon>Pleosporomycetidae</taxon>
        <taxon>Aulographales</taxon>
        <taxon>Rhizodiscinaceae</taxon>
        <taxon>Rhizodiscina</taxon>
    </lineage>
</organism>
<keyword evidence="2" id="KW-0560">Oxidoreductase</keyword>
<dbReference type="PANTHER" id="PTHR33365">
    <property type="entry name" value="YALI0B05434P"/>
    <property type="match status" value="1"/>
</dbReference>
<keyword evidence="5" id="KW-1133">Transmembrane helix</keyword>
<feature type="compositionally biased region" description="Polar residues" evidence="4">
    <location>
        <begin position="1"/>
        <end position="12"/>
    </location>
</feature>
<name>A0A9P4IB49_9PEZI</name>
<evidence type="ECO:0000256" key="2">
    <source>
        <dbReference type="ARBA" id="ARBA00023002"/>
    </source>
</evidence>
<dbReference type="AlphaFoldDB" id="A0A9P4IB49"/>
<dbReference type="Proteomes" id="UP000799772">
    <property type="component" value="Unassembled WGS sequence"/>
</dbReference>
<evidence type="ECO:0000313" key="7">
    <source>
        <dbReference type="Proteomes" id="UP000799772"/>
    </source>
</evidence>
<evidence type="ECO:0000256" key="4">
    <source>
        <dbReference type="SAM" id="MobiDB-lite"/>
    </source>
</evidence>
<keyword evidence="5" id="KW-0812">Transmembrane</keyword>
<feature type="transmembrane region" description="Helical" evidence="5">
    <location>
        <begin position="42"/>
        <end position="62"/>
    </location>
</feature>
<evidence type="ECO:0000256" key="3">
    <source>
        <dbReference type="ARBA" id="ARBA00035112"/>
    </source>
</evidence>
<dbReference type="PANTHER" id="PTHR33365:SF11">
    <property type="entry name" value="TAT PATHWAY SIGNAL SEQUENCE"/>
    <property type="match status" value="1"/>
</dbReference>
<keyword evidence="7" id="KW-1185">Reference proteome</keyword>
<proteinExistence type="inferred from homology"/>
<dbReference type="InterPro" id="IPR021765">
    <property type="entry name" value="UstYa-like"/>
</dbReference>
<gene>
    <name evidence="6" type="ORF">NA57DRAFT_78771</name>
</gene>
<dbReference type="OrthoDB" id="3687641at2759"/>
<evidence type="ECO:0000256" key="1">
    <source>
        <dbReference type="ARBA" id="ARBA00004685"/>
    </source>
</evidence>
<keyword evidence="5" id="KW-0472">Membrane</keyword>
<sequence length="241" mass="27017">MVQLQKYQSVSGSDKELEDESADAGFEADIPPRKRRQKIWRYVHFIVDIALVFTVTALIWTVSSLMSRRSSCGIALGPHPGIPFRDVTFLPNLEYASARTFESESHLQETLHQWLDLTTYGRGIINVGDGRKYTSDPPLQSSRTDSAYMISVFHQLHCLSRLLQSYGELYLGLTPSVDAEHAAHCFDYLRQSIMCDADVTLEGNNSAGPGWGSTHVCKDFESIQRWGNEMAAPVRNDTGNL</sequence>
<comment type="pathway">
    <text evidence="1">Mycotoxin biosynthesis.</text>
</comment>
<comment type="similarity">
    <text evidence="3">Belongs to the ustYa family.</text>
</comment>
<evidence type="ECO:0000313" key="6">
    <source>
        <dbReference type="EMBL" id="KAF2096000.1"/>
    </source>
</evidence>
<protein>
    <recommendedName>
        <fullName evidence="8">Oxidase ustYa</fullName>
    </recommendedName>
</protein>
<dbReference type="EMBL" id="ML978130">
    <property type="protein sequence ID" value="KAF2096000.1"/>
    <property type="molecule type" value="Genomic_DNA"/>
</dbReference>
<dbReference type="Pfam" id="PF11807">
    <property type="entry name" value="UstYa"/>
    <property type="match status" value="1"/>
</dbReference>
<dbReference type="GO" id="GO:0016491">
    <property type="term" value="F:oxidoreductase activity"/>
    <property type="evidence" value="ECO:0007669"/>
    <property type="project" value="UniProtKB-KW"/>
</dbReference>
<evidence type="ECO:0008006" key="8">
    <source>
        <dbReference type="Google" id="ProtNLM"/>
    </source>
</evidence>
<reference evidence="6" key="1">
    <citation type="journal article" date="2020" name="Stud. Mycol.">
        <title>101 Dothideomycetes genomes: a test case for predicting lifestyles and emergence of pathogens.</title>
        <authorList>
            <person name="Haridas S."/>
            <person name="Albert R."/>
            <person name="Binder M."/>
            <person name="Bloem J."/>
            <person name="Labutti K."/>
            <person name="Salamov A."/>
            <person name="Andreopoulos B."/>
            <person name="Baker S."/>
            <person name="Barry K."/>
            <person name="Bills G."/>
            <person name="Bluhm B."/>
            <person name="Cannon C."/>
            <person name="Castanera R."/>
            <person name="Culley D."/>
            <person name="Daum C."/>
            <person name="Ezra D."/>
            <person name="Gonzalez J."/>
            <person name="Henrissat B."/>
            <person name="Kuo A."/>
            <person name="Liang C."/>
            <person name="Lipzen A."/>
            <person name="Lutzoni F."/>
            <person name="Magnuson J."/>
            <person name="Mondo S."/>
            <person name="Nolan M."/>
            <person name="Ohm R."/>
            <person name="Pangilinan J."/>
            <person name="Park H.-J."/>
            <person name="Ramirez L."/>
            <person name="Alfaro M."/>
            <person name="Sun H."/>
            <person name="Tritt A."/>
            <person name="Yoshinaga Y."/>
            <person name="Zwiers L.-H."/>
            <person name="Turgeon B."/>
            <person name="Goodwin S."/>
            <person name="Spatafora J."/>
            <person name="Crous P."/>
            <person name="Grigoriev I."/>
        </authorList>
    </citation>
    <scope>NUCLEOTIDE SEQUENCE</scope>
    <source>
        <strain evidence="6">CBS 133067</strain>
    </source>
</reference>
<accession>A0A9P4IB49</accession>
<evidence type="ECO:0000256" key="5">
    <source>
        <dbReference type="SAM" id="Phobius"/>
    </source>
</evidence>